<proteinExistence type="predicted"/>
<sequence length="212" mass="24339">MENLEGITMEDRAPSEENVSYIELIRESVYELVYRDVMPRDIAVRFLAIPPEILDKIFLSIVTGVAGAALYDGIKAVVKNVLFKRKIGTEDPLRYFKKIAISAVNRKDGSLAIYLISKSIILHPYQNVALFGIDGTPVLDFRKMDPEGACFKLGKNSMLFLKNFRIRKYTTQKLFEGDGRVIYSDDVIIEEYDPPGEKEEREIERYIEIEFL</sequence>
<dbReference type="Proteomes" id="UP000617544">
    <property type="component" value="Unassembled WGS sequence"/>
</dbReference>
<protein>
    <submittedName>
        <fullName evidence="1">Uncharacterized protein</fullName>
    </submittedName>
</protein>
<dbReference type="AlphaFoldDB" id="A0A832W6V8"/>
<name>A0A832W6V8_PYRHR</name>
<dbReference type="EMBL" id="DUJN01000002">
    <property type="protein sequence ID" value="HII60198.1"/>
    <property type="molecule type" value="Genomic_DNA"/>
</dbReference>
<accession>A0A832W6V8</accession>
<evidence type="ECO:0000313" key="1">
    <source>
        <dbReference type="EMBL" id="HII60198.1"/>
    </source>
</evidence>
<evidence type="ECO:0000313" key="2">
    <source>
        <dbReference type="Proteomes" id="UP000617544"/>
    </source>
</evidence>
<comment type="caution">
    <text evidence="1">The sequence shown here is derived from an EMBL/GenBank/DDBJ whole genome shotgun (WGS) entry which is preliminary data.</text>
</comment>
<organism evidence="1 2">
    <name type="scientific">Pyrococcus horikoshii</name>
    <dbReference type="NCBI Taxonomy" id="53953"/>
    <lineage>
        <taxon>Archaea</taxon>
        <taxon>Methanobacteriati</taxon>
        <taxon>Methanobacteriota</taxon>
        <taxon>Thermococci</taxon>
        <taxon>Thermococcales</taxon>
        <taxon>Thermococcaceae</taxon>
        <taxon>Pyrococcus</taxon>
    </lineage>
</organism>
<gene>
    <name evidence="1" type="ORF">HA331_00215</name>
</gene>
<dbReference type="GeneID" id="1443505"/>
<dbReference type="RefSeq" id="WP_143522658.1">
    <property type="nucleotide sequence ID" value="NZ_DUJN01000002.1"/>
</dbReference>
<reference evidence="1" key="1">
    <citation type="journal article" date="2020" name="bioRxiv">
        <title>A rank-normalized archaeal taxonomy based on genome phylogeny resolves widespread incomplete and uneven classifications.</title>
        <authorList>
            <person name="Rinke C."/>
            <person name="Chuvochina M."/>
            <person name="Mussig A.J."/>
            <person name="Chaumeil P.-A."/>
            <person name="Waite D.W."/>
            <person name="Whitman W.B."/>
            <person name="Parks D.H."/>
            <person name="Hugenholtz P."/>
        </authorList>
    </citation>
    <scope>NUCLEOTIDE SEQUENCE</scope>
    <source>
        <strain evidence="1">UBA8834</strain>
    </source>
</reference>